<protein>
    <submittedName>
        <fullName evidence="6">Regulatory protein, gntR family</fullName>
    </submittedName>
</protein>
<keyword evidence="2" id="KW-0238">DNA-binding</keyword>
<keyword evidence="3" id="KW-0804">Transcription</keyword>
<sequence>MFEFEPDRPRWQQVADVVRQRIKSGTYPPKYLVSELSLVQEFGIARDIARDTARKAVRALREEGLIYTVPHLGSFVSPPKDTETPEEPSPAE</sequence>
<keyword evidence="7" id="KW-1185">Reference proteome</keyword>
<dbReference type="RefSeq" id="WP_091097586.1">
    <property type="nucleotide sequence ID" value="NZ_FOBF01000001.1"/>
</dbReference>
<proteinExistence type="predicted"/>
<reference evidence="6 7" key="1">
    <citation type="submission" date="2016-10" db="EMBL/GenBank/DDBJ databases">
        <authorList>
            <person name="de Groot N.N."/>
        </authorList>
    </citation>
    <scope>NUCLEOTIDE SEQUENCE [LARGE SCALE GENOMIC DNA]</scope>
    <source>
        <strain evidence="6 7">DSM 43357</strain>
    </source>
</reference>
<dbReference type="Pfam" id="PF00392">
    <property type="entry name" value="GntR"/>
    <property type="match status" value="1"/>
</dbReference>
<feature type="region of interest" description="Disordered" evidence="4">
    <location>
        <begin position="72"/>
        <end position="92"/>
    </location>
</feature>
<dbReference type="GO" id="GO:0045892">
    <property type="term" value="P:negative regulation of DNA-templated transcription"/>
    <property type="evidence" value="ECO:0007669"/>
    <property type="project" value="TreeGrafter"/>
</dbReference>
<dbReference type="GO" id="GO:0003700">
    <property type="term" value="F:DNA-binding transcription factor activity"/>
    <property type="evidence" value="ECO:0007669"/>
    <property type="project" value="InterPro"/>
</dbReference>
<dbReference type="OrthoDB" id="4338617at2"/>
<dbReference type="InterPro" id="IPR050679">
    <property type="entry name" value="Bact_HTH_transcr_reg"/>
</dbReference>
<evidence type="ECO:0000256" key="3">
    <source>
        <dbReference type="ARBA" id="ARBA00023163"/>
    </source>
</evidence>
<name>A0A1H7FX27_9ACTN</name>
<evidence type="ECO:0000313" key="7">
    <source>
        <dbReference type="Proteomes" id="UP000198953"/>
    </source>
</evidence>
<dbReference type="InterPro" id="IPR036390">
    <property type="entry name" value="WH_DNA-bd_sf"/>
</dbReference>
<dbReference type="GO" id="GO:0003677">
    <property type="term" value="F:DNA binding"/>
    <property type="evidence" value="ECO:0007669"/>
    <property type="project" value="UniProtKB-KW"/>
</dbReference>
<evidence type="ECO:0000256" key="2">
    <source>
        <dbReference type="ARBA" id="ARBA00023125"/>
    </source>
</evidence>
<keyword evidence="1" id="KW-0805">Transcription regulation</keyword>
<organism evidence="6 7">
    <name type="scientific">Nonomuraea pusilla</name>
    <dbReference type="NCBI Taxonomy" id="46177"/>
    <lineage>
        <taxon>Bacteria</taxon>
        <taxon>Bacillati</taxon>
        <taxon>Actinomycetota</taxon>
        <taxon>Actinomycetes</taxon>
        <taxon>Streptosporangiales</taxon>
        <taxon>Streptosporangiaceae</taxon>
        <taxon>Nonomuraea</taxon>
    </lineage>
</organism>
<accession>A0A1H7FX27</accession>
<dbReference type="STRING" id="46177.SAMN05660976_00216"/>
<dbReference type="Gene3D" id="1.10.10.10">
    <property type="entry name" value="Winged helix-like DNA-binding domain superfamily/Winged helix DNA-binding domain"/>
    <property type="match status" value="1"/>
</dbReference>
<evidence type="ECO:0000256" key="1">
    <source>
        <dbReference type="ARBA" id="ARBA00023015"/>
    </source>
</evidence>
<feature type="domain" description="HTH gntR-type" evidence="5">
    <location>
        <begin position="8"/>
        <end position="79"/>
    </location>
</feature>
<evidence type="ECO:0000256" key="4">
    <source>
        <dbReference type="SAM" id="MobiDB-lite"/>
    </source>
</evidence>
<evidence type="ECO:0000313" key="6">
    <source>
        <dbReference type="EMBL" id="SEK30489.1"/>
    </source>
</evidence>
<dbReference type="EMBL" id="FOBF01000001">
    <property type="protein sequence ID" value="SEK30489.1"/>
    <property type="molecule type" value="Genomic_DNA"/>
</dbReference>
<dbReference type="PANTHER" id="PTHR44846:SF17">
    <property type="entry name" value="GNTR-FAMILY TRANSCRIPTIONAL REGULATOR"/>
    <property type="match status" value="1"/>
</dbReference>
<dbReference type="SUPFAM" id="SSF46785">
    <property type="entry name" value="Winged helix' DNA-binding domain"/>
    <property type="match status" value="1"/>
</dbReference>
<dbReference type="PANTHER" id="PTHR44846">
    <property type="entry name" value="MANNOSYL-D-GLYCERATE TRANSPORT/METABOLISM SYSTEM REPRESSOR MNGR-RELATED"/>
    <property type="match status" value="1"/>
</dbReference>
<dbReference type="CDD" id="cd07377">
    <property type="entry name" value="WHTH_GntR"/>
    <property type="match status" value="1"/>
</dbReference>
<dbReference type="InterPro" id="IPR036388">
    <property type="entry name" value="WH-like_DNA-bd_sf"/>
</dbReference>
<dbReference type="PROSITE" id="PS50949">
    <property type="entry name" value="HTH_GNTR"/>
    <property type="match status" value="1"/>
</dbReference>
<evidence type="ECO:0000259" key="5">
    <source>
        <dbReference type="PROSITE" id="PS50949"/>
    </source>
</evidence>
<dbReference type="InterPro" id="IPR000524">
    <property type="entry name" value="Tscrpt_reg_HTH_GntR"/>
</dbReference>
<dbReference type="Proteomes" id="UP000198953">
    <property type="component" value="Unassembled WGS sequence"/>
</dbReference>
<dbReference type="AlphaFoldDB" id="A0A1H7FX27"/>
<gene>
    <name evidence="6" type="ORF">SAMN05660976_00216</name>
</gene>
<dbReference type="SMART" id="SM00345">
    <property type="entry name" value="HTH_GNTR"/>
    <property type="match status" value="1"/>
</dbReference>